<feature type="compositionally biased region" description="Basic and acidic residues" evidence="1">
    <location>
        <begin position="64"/>
        <end position="75"/>
    </location>
</feature>
<dbReference type="AlphaFoldDB" id="A0A518EUR2"/>
<keyword evidence="2" id="KW-0812">Transmembrane</keyword>
<accession>A0A518EUR2</accession>
<dbReference type="RefSeq" id="WP_145199430.1">
    <property type="nucleotide sequence ID" value="NZ_CP036434.1"/>
</dbReference>
<evidence type="ECO:0000313" key="3">
    <source>
        <dbReference type="EMBL" id="QDV07837.1"/>
    </source>
</evidence>
<dbReference type="OrthoDB" id="267639at2"/>
<keyword evidence="3" id="KW-0560">Oxidoreductase</keyword>
<evidence type="ECO:0000256" key="1">
    <source>
        <dbReference type="SAM" id="MobiDB-lite"/>
    </source>
</evidence>
<evidence type="ECO:0000313" key="4">
    <source>
        <dbReference type="Proteomes" id="UP000320390"/>
    </source>
</evidence>
<name>A0A518EUR2_9BACT</name>
<proteinExistence type="predicted"/>
<gene>
    <name evidence="3" type="ORF">Poly30_33700</name>
</gene>
<feature type="region of interest" description="Disordered" evidence="1">
    <location>
        <begin position="61"/>
        <end position="94"/>
    </location>
</feature>
<keyword evidence="3" id="KW-0223">Dioxygenase</keyword>
<dbReference type="EMBL" id="CP036434">
    <property type="protein sequence ID" value="QDV07837.1"/>
    <property type="molecule type" value="Genomic_DNA"/>
</dbReference>
<keyword evidence="4" id="KW-1185">Reference proteome</keyword>
<dbReference type="Proteomes" id="UP000320390">
    <property type="component" value="Chromosome"/>
</dbReference>
<dbReference type="Gene3D" id="2.60.40.1120">
    <property type="entry name" value="Carboxypeptidase-like, regulatory domain"/>
    <property type="match status" value="1"/>
</dbReference>
<sequence length="809" mass="83833">MAQPDAREHSTGPSFRGWAAALGLLTLVGAIWLGTRADRAGEPEVLGGAGDSLAAETATPAELVHLDPVDPRDATRSQGTAAEPALAPALAPESKEATQVGAVSVLVRWKDSGELASDVRVSLRPGAYSGSPFGRRSESTDALGRAEFSGVRPGPYAIAVPGTPEESRASLAVEPGLTAEITLTLPAGISFRGSVLDAVGLPVPEAEIVWVGFFGESEVVAESDKSGAFAFRGILTDGGLFARRHPQAPSARRECSVADGSQTGIVLRLRGEGAALEGIVVDEAGQPVAGARMSLASDGPHTDAPHGSETSYLNRPARLRALTDSEGRFAWSGLAPVGWTVLADDRVHLPLLQSVVLAPGTSESLRLTLAAGATVFGTVTDSRGAPVEGVHVSTYEVLKRSLQSSRSTKSDAAGAYELIGVARSAEQKVRAVRVGTPDAAEAVLDLASVDRVEWNPVVAPPTGLTGFVLGPGGEPLEGLMVIALDDAGGWVDVALTHKDGDFSMGEDMERARDLNVQRTATPGRPSHPMASLHLEKDIFPAASPVVLQITAEDLAHGAARGRVIDATGTVPAGAKVSIELVGFPLAFTTDFEPDGSFTLDELPVGTYGATFTAPDRATWKGEVVIEASETSELSDIPSGSGGMLQWETSSLNSSGWPEGTDAIVLSQANGEHEPLPLSDMDPKGPLAAGRYSLRFSAAGYALASVEVDVRDGETTSVLLPAATPQEGPSFQIEAKDGTWLNGRVSRADGAVELPLSFLTEGASHTLALPGLPDGAYVLRLRAMTQREISHGFRVGPGGVGAAPPTLVLE</sequence>
<evidence type="ECO:0000256" key="2">
    <source>
        <dbReference type="SAM" id="Phobius"/>
    </source>
</evidence>
<feature type="compositionally biased region" description="Low complexity" evidence="1">
    <location>
        <begin position="81"/>
        <end position="92"/>
    </location>
</feature>
<keyword evidence="2" id="KW-1133">Transmembrane helix</keyword>
<keyword evidence="2" id="KW-0472">Membrane</keyword>
<reference evidence="3 4" key="1">
    <citation type="submission" date="2019-02" db="EMBL/GenBank/DDBJ databases">
        <title>Deep-cultivation of Planctomycetes and their phenomic and genomic characterization uncovers novel biology.</title>
        <authorList>
            <person name="Wiegand S."/>
            <person name="Jogler M."/>
            <person name="Boedeker C."/>
            <person name="Pinto D."/>
            <person name="Vollmers J."/>
            <person name="Rivas-Marin E."/>
            <person name="Kohn T."/>
            <person name="Peeters S.H."/>
            <person name="Heuer A."/>
            <person name="Rast P."/>
            <person name="Oberbeckmann S."/>
            <person name="Bunk B."/>
            <person name="Jeske O."/>
            <person name="Meyerdierks A."/>
            <person name="Storesund J.E."/>
            <person name="Kallscheuer N."/>
            <person name="Luecker S."/>
            <person name="Lage O.M."/>
            <person name="Pohl T."/>
            <person name="Merkel B.J."/>
            <person name="Hornburger P."/>
            <person name="Mueller R.-W."/>
            <person name="Bruemmer F."/>
            <person name="Labrenz M."/>
            <person name="Spormann A.M."/>
            <person name="Op den Camp H."/>
            <person name="Overmann J."/>
            <person name="Amann R."/>
            <person name="Jetten M.S.M."/>
            <person name="Mascher T."/>
            <person name="Medema M.H."/>
            <person name="Devos D.P."/>
            <person name="Kaster A.-K."/>
            <person name="Ovreas L."/>
            <person name="Rohde M."/>
            <person name="Galperin M.Y."/>
            <person name="Jogler C."/>
        </authorList>
    </citation>
    <scope>NUCLEOTIDE SEQUENCE [LARGE SCALE GENOMIC DNA]</scope>
    <source>
        <strain evidence="3 4">Poly30</strain>
    </source>
</reference>
<dbReference type="GO" id="GO:0030246">
    <property type="term" value="F:carbohydrate binding"/>
    <property type="evidence" value="ECO:0007669"/>
    <property type="project" value="InterPro"/>
</dbReference>
<dbReference type="GO" id="GO:0051213">
    <property type="term" value="F:dioxygenase activity"/>
    <property type="evidence" value="ECO:0007669"/>
    <property type="project" value="UniProtKB-KW"/>
</dbReference>
<dbReference type="SUPFAM" id="SSF49452">
    <property type="entry name" value="Starch-binding domain-like"/>
    <property type="match status" value="1"/>
</dbReference>
<protein>
    <submittedName>
        <fullName evidence="3">Dioxygenase</fullName>
    </submittedName>
</protein>
<dbReference type="Pfam" id="PF13620">
    <property type="entry name" value="CarboxypepD_reg"/>
    <property type="match status" value="1"/>
</dbReference>
<organism evidence="3 4">
    <name type="scientific">Saltatorellus ferox</name>
    <dbReference type="NCBI Taxonomy" id="2528018"/>
    <lineage>
        <taxon>Bacteria</taxon>
        <taxon>Pseudomonadati</taxon>
        <taxon>Planctomycetota</taxon>
        <taxon>Planctomycetia</taxon>
        <taxon>Planctomycetia incertae sedis</taxon>
        <taxon>Saltatorellus</taxon>
    </lineage>
</organism>
<feature type="transmembrane region" description="Helical" evidence="2">
    <location>
        <begin position="15"/>
        <end position="33"/>
    </location>
</feature>
<dbReference type="InterPro" id="IPR013784">
    <property type="entry name" value="Carb-bd-like_fold"/>
</dbReference>